<dbReference type="GO" id="GO:0000978">
    <property type="term" value="F:RNA polymerase II cis-regulatory region sequence-specific DNA binding"/>
    <property type="evidence" value="ECO:0007669"/>
    <property type="project" value="TreeGrafter"/>
</dbReference>
<dbReference type="AlphaFoldDB" id="A0A7R9ENN2"/>
<reference evidence="9" key="1">
    <citation type="submission" date="2020-11" db="EMBL/GenBank/DDBJ databases">
        <authorList>
            <person name="Tran Van P."/>
        </authorList>
    </citation>
    <scope>NUCLEOTIDE SEQUENCE</scope>
</reference>
<evidence type="ECO:0000256" key="4">
    <source>
        <dbReference type="ARBA" id="ARBA00023155"/>
    </source>
</evidence>
<dbReference type="SUPFAM" id="SSF46689">
    <property type="entry name" value="Homeodomain-like"/>
    <property type="match status" value="1"/>
</dbReference>
<dbReference type="PROSITE" id="PS50071">
    <property type="entry name" value="HOMEOBOX_2"/>
    <property type="match status" value="1"/>
</dbReference>
<dbReference type="Gene3D" id="1.10.10.60">
    <property type="entry name" value="Homeodomain-like"/>
    <property type="match status" value="1"/>
</dbReference>
<dbReference type="InterPro" id="IPR001356">
    <property type="entry name" value="HD"/>
</dbReference>
<evidence type="ECO:0000256" key="5">
    <source>
        <dbReference type="ARBA" id="ARBA00023242"/>
    </source>
</evidence>
<feature type="domain" description="Homeobox" evidence="8">
    <location>
        <begin position="159"/>
        <end position="219"/>
    </location>
</feature>
<name>A0A7R9ENN2_9NEOP</name>
<accession>A0A7R9ENN2</accession>
<evidence type="ECO:0000259" key="8">
    <source>
        <dbReference type="PROSITE" id="PS50071"/>
    </source>
</evidence>
<sequence length="312" mass="35836">MTGRLRLEHQSDVLRPRRIEEARFRECSRYSRFALPSLVSATLGSVSVFGVRVKGLETRLRVRIRTGHTESHRTAFFRWNAIHVLRCKWLHESTPHQRGRIVEIKLLRNFAVRCGPYSHLPTENKWYGTPHRLSLSFYKLGSGGHETSTSINISGPNGCPRRRGRQTYTRFQTLELEKEFHFNHYLTRRRRIEIAHALCLTERQIKIWFQNYRAKFTRICVEGGWKTIKENHPQWTQPGSNPDLPVFGSLVQHEISALDHTATELLTCRGVSPGEAELSPPHTVEGLLLDRLLGVDQDTLLKNDVTDGSAAG</sequence>
<protein>
    <recommendedName>
        <fullName evidence="8">Homeobox domain-containing protein</fullName>
    </recommendedName>
</protein>
<dbReference type="InterPro" id="IPR009057">
    <property type="entry name" value="Homeodomain-like_sf"/>
</dbReference>
<dbReference type="PANTHER" id="PTHR45659:SF4">
    <property type="entry name" value="HOMEOBOX PROTEIN ABDOMINAL-A"/>
    <property type="match status" value="1"/>
</dbReference>
<dbReference type="InterPro" id="IPR050296">
    <property type="entry name" value="Antp_homeobox"/>
</dbReference>
<dbReference type="CDD" id="cd00086">
    <property type="entry name" value="homeodomain"/>
    <property type="match status" value="1"/>
</dbReference>
<dbReference type="Pfam" id="PF00046">
    <property type="entry name" value="Homeodomain"/>
    <property type="match status" value="1"/>
</dbReference>
<evidence type="ECO:0000313" key="9">
    <source>
        <dbReference type="EMBL" id="CAD7437455.1"/>
    </source>
</evidence>
<dbReference type="PANTHER" id="PTHR45659">
    <property type="entry name" value="HOMEOBOX PROTEIN HOX"/>
    <property type="match status" value="1"/>
</dbReference>
<evidence type="ECO:0000256" key="3">
    <source>
        <dbReference type="ARBA" id="ARBA00023125"/>
    </source>
</evidence>
<keyword evidence="5 6" id="KW-0539">Nucleus</keyword>
<evidence type="ECO:0000256" key="1">
    <source>
        <dbReference type="ARBA" id="ARBA00004123"/>
    </source>
</evidence>
<proteinExistence type="inferred from homology"/>
<keyword evidence="3 6" id="KW-0238">DNA-binding</keyword>
<dbReference type="GO" id="GO:0000122">
    <property type="term" value="P:negative regulation of transcription by RNA polymerase II"/>
    <property type="evidence" value="ECO:0007669"/>
    <property type="project" value="TreeGrafter"/>
</dbReference>
<comment type="similarity">
    <text evidence="2">Belongs to the Antp homeobox family.</text>
</comment>
<keyword evidence="4 6" id="KW-0371">Homeobox</keyword>
<feature type="DNA-binding region" description="Homeobox" evidence="6">
    <location>
        <begin position="161"/>
        <end position="220"/>
    </location>
</feature>
<dbReference type="SMART" id="SM00389">
    <property type="entry name" value="HOX"/>
    <property type="match status" value="1"/>
</dbReference>
<dbReference type="GO" id="GO:0005634">
    <property type="term" value="C:nucleus"/>
    <property type="evidence" value="ECO:0007669"/>
    <property type="project" value="UniProtKB-SubCell"/>
</dbReference>
<dbReference type="GO" id="GO:0000981">
    <property type="term" value="F:DNA-binding transcription factor activity, RNA polymerase II-specific"/>
    <property type="evidence" value="ECO:0007669"/>
    <property type="project" value="TreeGrafter"/>
</dbReference>
<evidence type="ECO:0000256" key="7">
    <source>
        <dbReference type="RuleBase" id="RU000682"/>
    </source>
</evidence>
<evidence type="ECO:0000256" key="2">
    <source>
        <dbReference type="ARBA" id="ARBA00009107"/>
    </source>
</evidence>
<organism evidence="9">
    <name type="scientific">Timema bartmani</name>
    <dbReference type="NCBI Taxonomy" id="61472"/>
    <lineage>
        <taxon>Eukaryota</taxon>
        <taxon>Metazoa</taxon>
        <taxon>Ecdysozoa</taxon>
        <taxon>Arthropoda</taxon>
        <taxon>Hexapoda</taxon>
        <taxon>Insecta</taxon>
        <taxon>Pterygota</taxon>
        <taxon>Neoptera</taxon>
        <taxon>Polyneoptera</taxon>
        <taxon>Phasmatodea</taxon>
        <taxon>Timematodea</taxon>
        <taxon>Timematoidea</taxon>
        <taxon>Timematidae</taxon>
        <taxon>Timema</taxon>
    </lineage>
</organism>
<dbReference type="InterPro" id="IPR020479">
    <property type="entry name" value="HD_metazoa"/>
</dbReference>
<gene>
    <name evidence="9" type="ORF">TBIB3V08_LOCUS66</name>
</gene>
<dbReference type="PRINTS" id="PR00024">
    <property type="entry name" value="HOMEOBOX"/>
</dbReference>
<comment type="subcellular location">
    <subcellularLocation>
        <location evidence="1 6 7">Nucleus</location>
    </subcellularLocation>
</comment>
<evidence type="ECO:0000256" key="6">
    <source>
        <dbReference type="PROSITE-ProRule" id="PRU00108"/>
    </source>
</evidence>
<dbReference type="EMBL" id="OD564273">
    <property type="protein sequence ID" value="CAD7437455.1"/>
    <property type="molecule type" value="Genomic_DNA"/>
</dbReference>
<dbReference type="GO" id="GO:0009952">
    <property type="term" value="P:anterior/posterior pattern specification"/>
    <property type="evidence" value="ECO:0007669"/>
    <property type="project" value="TreeGrafter"/>
</dbReference>